<feature type="compositionally biased region" description="Basic and acidic residues" evidence="1">
    <location>
        <begin position="116"/>
        <end position="129"/>
    </location>
</feature>
<name>A0ABR3U4D2_9PEZI</name>
<comment type="caution">
    <text evidence="2">The sequence shown here is derived from an EMBL/GenBank/DDBJ whole genome shotgun (WGS) entry which is preliminary data.</text>
</comment>
<feature type="region of interest" description="Disordered" evidence="1">
    <location>
        <begin position="89"/>
        <end position="144"/>
    </location>
</feature>
<gene>
    <name evidence="2" type="ORF">SLS58_000755</name>
</gene>
<feature type="compositionally biased region" description="Polar residues" evidence="1">
    <location>
        <begin position="100"/>
        <end position="113"/>
    </location>
</feature>
<organism evidence="2 3">
    <name type="scientific">Diplodia intermedia</name>
    <dbReference type="NCBI Taxonomy" id="856260"/>
    <lineage>
        <taxon>Eukaryota</taxon>
        <taxon>Fungi</taxon>
        <taxon>Dikarya</taxon>
        <taxon>Ascomycota</taxon>
        <taxon>Pezizomycotina</taxon>
        <taxon>Dothideomycetes</taxon>
        <taxon>Dothideomycetes incertae sedis</taxon>
        <taxon>Botryosphaeriales</taxon>
        <taxon>Botryosphaeriaceae</taxon>
        <taxon>Diplodia</taxon>
    </lineage>
</organism>
<reference evidence="2 3" key="1">
    <citation type="journal article" date="2023" name="Plant Dis.">
        <title>First Report of Diplodia intermedia Causing Canker and Dieback Diseases on Apple Trees in Canada.</title>
        <authorList>
            <person name="Ellouze W."/>
            <person name="Ilyukhin E."/>
            <person name="Sulman M."/>
            <person name="Ali S."/>
        </authorList>
    </citation>
    <scope>NUCLEOTIDE SEQUENCE [LARGE SCALE GENOMIC DNA]</scope>
    <source>
        <strain evidence="2 3">M45-28</strain>
    </source>
</reference>
<evidence type="ECO:0000313" key="2">
    <source>
        <dbReference type="EMBL" id="KAL1651415.1"/>
    </source>
</evidence>
<protein>
    <submittedName>
        <fullName evidence="2">Uncharacterized protein</fullName>
    </submittedName>
</protein>
<proteinExistence type="predicted"/>
<evidence type="ECO:0000256" key="1">
    <source>
        <dbReference type="SAM" id="MobiDB-lite"/>
    </source>
</evidence>
<evidence type="ECO:0000313" key="3">
    <source>
        <dbReference type="Proteomes" id="UP001521184"/>
    </source>
</evidence>
<keyword evidence="3" id="KW-1185">Reference proteome</keyword>
<dbReference type="Proteomes" id="UP001521184">
    <property type="component" value="Unassembled WGS sequence"/>
</dbReference>
<accession>A0ABR3U4D2</accession>
<sequence>MSTTKTSSVMTTIEDGSAPLLPHELSALTAPLPLPHKPKRLPPNIMSTCGLTPPPQAIVSPAVPVVLRHPASPLEPFPAFDPRVGPPEEPFRAVHRDNNHNNGAPTARTSTFEPQLHQRREDGGQDNHHRGSNIGRHPKPITTPTASITTSLLSTHGNEGESPFLKLLIRCHTLCVLAERLLPSTSAATNRRALAYLNEARRVLAGLEKQSKWKLGGCDCTPQQRQQQQLIEFSAGILREKLSAVEERGLADKERRDEDEHNEKTATVTAWLEAL</sequence>
<feature type="compositionally biased region" description="Basic and acidic residues" evidence="1">
    <location>
        <begin position="89"/>
        <end position="99"/>
    </location>
</feature>
<dbReference type="EMBL" id="JAKEKT020000002">
    <property type="protein sequence ID" value="KAL1651415.1"/>
    <property type="molecule type" value="Genomic_DNA"/>
</dbReference>